<reference evidence="3 4" key="2">
    <citation type="journal article" date="2009" name="Stand. Genomic Sci.">
        <title>Complete genome sequence of Staphylothermus marinus Stetter and Fiala 1986 type strain F1.</title>
        <authorList>
            <person name="Anderson I.J."/>
            <person name="Sun H."/>
            <person name="Lapidus A."/>
            <person name="Copeland A."/>
            <person name="Glavina Del Rio T."/>
            <person name="Tice H."/>
            <person name="Dalin E."/>
            <person name="Lucas S."/>
            <person name="Barry K."/>
            <person name="Land M."/>
            <person name="Richardson P."/>
            <person name="Huber H."/>
            <person name="Kyrpides N.C."/>
        </authorList>
    </citation>
    <scope>NUCLEOTIDE SEQUENCE [LARGE SCALE GENOMIC DNA]</scope>
    <source>
        <strain evidence="4">ATCC 43588 / DSM 3639 / JCM 9404 / F1</strain>
    </source>
</reference>
<dbReference type="AlphaFoldDB" id="A3DP67"/>
<dbReference type="HOGENOM" id="CLU_119412_2_2_2"/>
<dbReference type="InterPro" id="IPR052513">
    <property type="entry name" value="Thioester_dehydratase-like"/>
</dbReference>
<dbReference type="KEGG" id="smr:Smar_1336"/>
<dbReference type="GeneID" id="4906708"/>
<dbReference type="STRING" id="399550.Smar_1336"/>
<evidence type="ECO:0000259" key="2">
    <source>
        <dbReference type="Pfam" id="PF12172"/>
    </source>
</evidence>
<protein>
    <recommendedName>
        <fullName evidence="5">Zn-ribbon domain-containing OB-fold protein</fullName>
    </recommendedName>
</protein>
<dbReference type="Gene3D" id="6.10.30.10">
    <property type="match status" value="1"/>
</dbReference>
<organism evidence="3 4">
    <name type="scientific">Staphylothermus marinus (strain ATCC 43588 / DSM 3639 / JCM 9404 / F1)</name>
    <dbReference type="NCBI Taxonomy" id="399550"/>
    <lineage>
        <taxon>Archaea</taxon>
        <taxon>Thermoproteota</taxon>
        <taxon>Thermoprotei</taxon>
        <taxon>Desulfurococcales</taxon>
        <taxon>Desulfurococcaceae</taxon>
        <taxon>Staphylothermus</taxon>
    </lineage>
</organism>
<dbReference type="EMBL" id="CP000575">
    <property type="protein sequence ID" value="ABN70427.1"/>
    <property type="molecule type" value="Genomic_DNA"/>
</dbReference>
<name>A3DP67_STAMF</name>
<dbReference type="PANTHER" id="PTHR34075">
    <property type="entry name" value="BLR3430 PROTEIN"/>
    <property type="match status" value="1"/>
</dbReference>
<evidence type="ECO:0008006" key="5">
    <source>
        <dbReference type="Google" id="ProtNLM"/>
    </source>
</evidence>
<evidence type="ECO:0000259" key="1">
    <source>
        <dbReference type="Pfam" id="PF01796"/>
    </source>
</evidence>
<dbReference type="Pfam" id="PF12172">
    <property type="entry name" value="zf-ChsH2"/>
    <property type="match status" value="1"/>
</dbReference>
<dbReference type="InterPro" id="IPR022002">
    <property type="entry name" value="ChsH2_Znr"/>
</dbReference>
<dbReference type="InterPro" id="IPR012340">
    <property type="entry name" value="NA-bd_OB-fold"/>
</dbReference>
<evidence type="ECO:0000313" key="4">
    <source>
        <dbReference type="Proteomes" id="UP000000254"/>
    </source>
</evidence>
<evidence type="ECO:0000313" key="3">
    <source>
        <dbReference type="EMBL" id="ABN70427.1"/>
    </source>
</evidence>
<proteinExistence type="predicted"/>
<dbReference type="eggNOG" id="arCOG01285">
    <property type="taxonomic scope" value="Archaea"/>
</dbReference>
<dbReference type="OrthoDB" id="9573at2157"/>
<dbReference type="RefSeq" id="WP_011839621.1">
    <property type="nucleotide sequence ID" value="NC_009033.1"/>
</dbReference>
<feature type="domain" description="ChsH2 rubredoxin-like zinc ribbon" evidence="2">
    <location>
        <begin position="10"/>
        <end position="46"/>
    </location>
</feature>
<dbReference type="Pfam" id="PF01796">
    <property type="entry name" value="OB_ChsH2_C"/>
    <property type="match status" value="1"/>
</dbReference>
<sequence length="140" mass="16185">MQFSIPRFWRERASHYRLKAVKCRKCGRINYPPSSVCRYCGSKDLEEIYLDKEKAKLLTWTIIYTTPIGFEDKKPRIIGIVETVETHVKILAPITDVLPEELKEGILLEPVLRRINQDREAGLIHYGIAYRPVIKTIGGT</sequence>
<keyword evidence="4" id="KW-1185">Reference proteome</keyword>
<dbReference type="PANTHER" id="PTHR34075:SF5">
    <property type="entry name" value="BLR3430 PROTEIN"/>
    <property type="match status" value="1"/>
</dbReference>
<feature type="domain" description="ChsH2 C-terminal OB-fold" evidence="1">
    <location>
        <begin position="53"/>
        <end position="112"/>
    </location>
</feature>
<dbReference type="InterPro" id="IPR002878">
    <property type="entry name" value="ChsH2_C"/>
</dbReference>
<gene>
    <name evidence="3" type="ordered locus">Smar_1336</name>
</gene>
<dbReference type="SUPFAM" id="SSF50249">
    <property type="entry name" value="Nucleic acid-binding proteins"/>
    <property type="match status" value="1"/>
</dbReference>
<dbReference type="Proteomes" id="UP000000254">
    <property type="component" value="Chromosome"/>
</dbReference>
<reference evidence="4" key="1">
    <citation type="journal article" date="2009" name="BMC Genomics">
        <title>The complete genome sequence of Staphylothermus marinus reveals differences in sulfur metabolism among heterotrophic Crenarchaeota.</title>
        <authorList>
            <person name="Anderson I.J."/>
            <person name="Dharmarajan L."/>
            <person name="Rodriguez J."/>
            <person name="Hooper S."/>
            <person name="Porat I."/>
            <person name="Ulrich L.E."/>
            <person name="Elkins J.G."/>
            <person name="Mavromatis K."/>
            <person name="Sun H."/>
            <person name="Land M."/>
            <person name="Lapidus A."/>
            <person name="Lucas S."/>
            <person name="Barry K."/>
            <person name="Huber H."/>
            <person name="Zhulin I.B."/>
            <person name="Whitman W.B."/>
            <person name="Mukhopadhyay B."/>
            <person name="Woese C."/>
            <person name="Bristow J."/>
            <person name="Kyrpides N."/>
        </authorList>
    </citation>
    <scope>NUCLEOTIDE SEQUENCE [LARGE SCALE GENOMIC DNA]</scope>
    <source>
        <strain evidence="4">ATCC 43588 / DSM 3639 / JCM 9404 / F1</strain>
    </source>
</reference>
<accession>A3DP67</accession>